<name>A0A7T0C0K2_9BACT</name>
<feature type="chain" id="PRO_5033007806" evidence="1">
    <location>
        <begin position="22"/>
        <end position="82"/>
    </location>
</feature>
<dbReference type="AlphaFoldDB" id="A0A7T0C0K2"/>
<keyword evidence="1" id="KW-0732">Signal</keyword>
<dbReference type="EMBL" id="CP048620">
    <property type="protein sequence ID" value="QPJ64331.1"/>
    <property type="molecule type" value="Genomic_DNA"/>
</dbReference>
<evidence type="ECO:0000313" key="3">
    <source>
        <dbReference type="Proteomes" id="UP000594464"/>
    </source>
</evidence>
<gene>
    <name evidence="2" type="ORF">G3M78_02530</name>
</gene>
<evidence type="ECO:0000256" key="1">
    <source>
        <dbReference type="SAM" id="SignalP"/>
    </source>
</evidence>
<evidence type="ECO:0000313" key="2">
    <source>
        <dbReference type="EMBL" id="QPJ64331.1"/>
    </source>
</evidence>
<dbReference type="KEGG" id="nva:G3M78_02530"/>
<sequence length="82" mass="8805">MKLKLVLALATLLMMAAPAFAGDCHSELAVLDTQLENANVSDGVRKEATYMRDEAEKACTAGNEQDAQEHISMARRALGIQG</sequence>
<reference evidence="3" key="1">
    <citation type="submission" date="2020-02" db="EMBL/GenBank/DDBJ databases">
        <title>Genomic and physiological characterization of two novel Nitrospinaceae genera.</title>
        <authorList>
            <person name="Mueller A.J."/>
            <person name="Jung M.-Y."/>
            <person name="Strachan C.R."/>
            <person name="Herbold C.W."/>
            <person name="Kirkegaard R.H."/>
            <person name="Daims H."/>
        </authorList>
    </citation>
    <scope>NUCLEOTIDE SEQUENCE [LARGE SCALE GENOMIC DNA]</scope>
</reference>
<accession>A0A7T0C0K2</accession>
<organism evidence="2 3">
    <name type="scientific">Candidatus Nitrohelix vancouverensis</name>
    <dbReference type="NCBI Taxonomy" id="2705534"/>
    <lineage>
        <taxon>Bacteria</taxon>
        <taxon>Pseudomonadati</taxon>
        <taxon>Nitrospinota/Tectimicrobiota group</taxon>
        <taxon>Nitrospinota</taxon>
        <taxon>Nitrospinia</taxon>
        <taxon>Nitrospinales</taxon>
        <taxon>Nitrospinaceae</taxon>
        <taxon>Candidatus Nitrohelix</taxon>
    </lineage>
</organism>
<proteinExistence type="predicted"/>
<protein>
    <submittedName>
        <fullName evidence="2">Uncharacterized protein</fullName>
    </submittedName>
</protein>
<feature type="signal peptide" evidence="1">
    <location>
        <begin position="1"/>
        <end position="21"/>
    </location>
</feature>
<dbReference type="Proteomes" id="UP000594464">
    <property type="component" value="Chromosome"/>
</dbReference>